<accession>X0WVD9</accession>
<sequence>NFIGALADKMNLLDVTAREYLGARSTSRLAARNPEPSLAEMLLEPMNDVAVSILLLQACFERLVDGREEDGEESYLVFESKLQMRRLARVAEICQRFLRYRDNREEIYWLESRKSYRGEAYIRFVITPLDISSVMKDAVYDPYSTVVFTSATLTVDHRFDYWKNRLGFASVTHRDSAEEVFPSPFDYENRVFLGIPKEAPEPDQEEFPQFLADFVREGLLISEGRGLVLFTSYSLLDTTFARTQAALAEAGIQVMRQGE</sequence>
<comment type="caution">
    <text evidence="1">The sequence shown here is derived from an EMBL/GenBank/DDBJ whole genome shotgun (WGS) entry which is preliminary data.</text>
</comment>
<proteinExistence type="predicted"/>
<dbReference type="AlphaFoldDB" id="X0WVD9"/>
<gene>
    <name evidence="1" type="ORF">S01H1_53894</name>
</gene>
<evidence type="ECO:0008006" key="2">
    <source>
        <dbReference type="Google" id="ProtNLM"/>
    </source>
</evidence>
<name>X0WVD9_9ZZZZ</name>
<protein>
    <recommendedName>
        <fullName evidence="2">ATP-dependent helicase C-terminal domain-containing protein</fullName>
    </recommendedName>
</protein>
<reference evidence="1" key="1">
    <citation type="journal article" date="2014" name="Front. Microbiol.">
        <title>High frequency of phylogenetically diverse reductive dehalogenase-homologous genes in deep subseafloor sedimentary metagenomes.</title>
        <authorList>
            <person name="Kawai M."/>
            <person name="Futagami T."/>
            <person name="Toyoda A."/>
            <person name="Takaki Y."/>
            <person name="Nishi S."/>
            <person name="Hori S."/>
            <person name="Arai W."/>
            <person name="Tsubouchi T."/>
            <person name="Morono Y."/>
            <person name="Uchiyama I."/>
            <person name="Ito T."/>
            <person name="Fujiyama A."/>
            <person name="Inagaki F."/>
            <person name="Takami H."/>
        </authorList>
    </citation>
    <scope>NUCLEOTIDE SEQUENCE</scope>
    <source>
        <strain evidence="1">Expedition CK06-06</strain>
    </source>
</reference>
<dbReference type="EMBL" id="BARS01034927">
    <property type="protein sequence ID" value="GAG27172.1"/>
    <property type="molecule type" value="Genomic_DNA"/>
</dbReference>
<organism evidence="1">
    <name type="scientific">marine sediment metagenome</name>
    <dbReference type="NCBI Taxonomy" id="412755"/>
    <lineage>
        <taxon>unclassified sequences</taxon>
        <taxon>metagenomes</taxon>
        <taxon>ecological metagenomes</taxon>
    </lineage>
</organism>
<feature type="non-terminal residue" evidence="1">
    <location>
        <position position="1"/>
    </location>
</feature>
<evidence type="ECO:0000313" key="1">
    <source>
        <dbReference type="EMBL" id="GAG27172.1"/>
    </source>
</evidence>
<feature type="non-terminal residue" evidence="1">
    <location>
        <position position="259"/>
    </location>
</feature>